<dbReference type="HOGENOM" id="CLU_000880_2_1_1"/>
<dbReference type="OMA" id="CRIKDIE"/>
<keyword evidence="2" id="KW-0963">Cytoplasm</keyword>
<proteinExistence type="predicted"/>
<accession>D8SK23</accession>
<evidence type="ECO:0000259" key="5">
    <source>
        <dbReference type="PROSITE" id="PS50006"/>
    </source>
</evidence>
<dbReference type="KEGG" id="smo:SELMODRAFT_118632"/>
<reference evidence="6 7" key="1">
    <citation type="journal article" date="2011" name="Science">
        <title>The Selaginella genome identifies genetic changes associated with the evolution of vascular plants.</title>
        <authorList>
            <person name="Banks J.A."/>
            <person name="Nishiyama T."/>
            <person name="Hasebe M."/>
            <person name="Bowman J.L."/>
            <person name="Gribskov M."/>
            <person name="dePamphilis C."/>
            <person name="Albert V.A."/>
            <person name="Aono N."/>
            <person name="Aoyama T."/>
            <person name="Ambrose B.A."/>
            <person name="Ashton N.W."/>
            <person name="Axtell M.J."/>
            <person name="Barker E."/>
            <person name="Barker M.S."/>
            <person name="Bennetzen J.L."/>
            <person name="Bonawitz N.D."/>
            <person name="Chapple C."/>
            <person name="Cheng C."/>
            <person name="Correa L.G."/>
            <person name="Dacre M."/>
            <person name="DeBarry J."/>
            <person name="Dreyer I."/>
            <person name="Elias M."/>
            <person name="Engstrom E.M."/>
            <person name="Estelle M."/>
            <person name="Feng L."/>
            <person name="Finet C."/>
            <person name="Floyd S.K."/>
            <person name="Frommer W.B."/>
            <person name="Fujita T."/>
            <person name="Gramzow L."/>
            <person name="Gutensohn M."/>
            <person name="Harholt J."/>
            <person name="Hattori M."/>
            <person name="Heyl A."/>
            <person name="Hirai T."/>
            <person name="Hiwatashi Y."/>
            <person name="Ishikawa M."/>
            <person name="Iwata M."/>
            <person name="Karol K.G."/>
            <person name="Koehler B."/>
            <person name="Kolukisaoglu U."/>
            <person name="Kubo M."/>
            <person name="Kurata T."/>
            <person name="Lalonde S."/>
            <person name="Li K."/>
            <person name="Li Y."/>
            <person name="Litt A."/>
            <person name="Lyons E."/>
            <person name="Manning G."/>
            <person name="Maruyama T."/>
            <person name="Michael T.P."/>
            <person name="Mikami K."/>
            <person name="Miyazaki S."/>
            <person name="Morinaga S."/>
            <person name="Murata T."/>
            <person name="Mueller-Roeber B."/>
            <person name="Nelson D.R."/>
            <person name="Obara M."/>
            <person name="Oguri Y."/>
            <person name="Olmstead R.G."/>
            <person name="Onodera N."/>
            <person name="Petersen B.L."/>
            <person name="Pils B."/>
            <person name="Prigge M."/>
            <person name="Rensing S.A."/>
            <person name="Riano-Pachon D.M."/>
            <person name="Roberts A.W."/>
            <person name="Sato Y."/>
            <person name="Scheller H.V."/>
            <person name="Schulz B."/>
            <person name="Schulz C."/>
            <person name="Shakirov E.V."/>
            <person name="Shibagaki N."/>
            <person name="Shinohara N."/>
            <person name="Shippen D.E."/>
            <person name="Soerensen I."/>
            <person name="Sotooka R."/>
            <person name="Sugimoto N."/>
            <person name="Sugita M."/>
            <person name="Sumikawa N."/>
            <person name="Tanurdzic M."/>
            <person name="Theissen G."/>
            <person name="Ulvskov P."/>
            <person name="Wakazuki S."/>
            <person name="Weng J.K."/>
            <person name="Willats W.W."/>
            <person name="Wipf D."/>
            <person name="Wolf P.G."/>
            <person name="Yang L."/>
            <person name="Zimmer A.D."/>
            <person name="Zhu Q."/>
            <person name="Mitros T."/>
            <person name="Hellsten U."/>
            <person name="Loque D."/>
            <person name="Otillar R."/>
            <person name="Salamov A."/>
            <person name="Schmutz J."/>
            <person name="Shapiro H."/>
            <person name="Lindquist E."/>
            <person name="Lucas S."/>
            <person name="Rokhsar D."/>
            <person name="Grigoriev I.V."/>
        </authorList>
    </citation>
    <scope>NUCLEOTIDE SEQUENCE [LARGE SCALE GENOMIC DNA]</scope>
</reference>
<dbReference type="InParanoid" id="D8SK23"/>
<comment type="subcellular location">
    <subcellularLocation>
        <location evidence="1">Cytoplasm</location>
    </subcellularLocation>
</comment>
<dbReference type="GO" id="GO:0005634">
    <property type="term" value="C:nucleus"/>
    <property type="evidence" value="ECO:0000318"/>
    <property type="project" value="GO_Central"/>
</dbReference>
<dbReference type="EMBL" id="GL377624">
    <property type="protein sequence ID" value="EFJ15153.1"/>
    <property type="molecule type" value="Genomic_DNA"/>
</dbReference>
<dbReference type="GO" id="GO:0005737">
    <property type="term" value="C:cytoplasm"/>
    <property type="evidence" value="ECO:0000318"/>
    <property type="project" value="GO_Central"/>
</dbReference>
<keyword evidence="3" id="KW-0677">Repeat</keyword>
<name>D8SK23_SELML</name>
<evidence type="ECO:0000313" key="7">
    <source>
        <dbReference type="Proteomes" id="UP000001514"/>
    </source>
</evidence>
<dbReference type="SUPFAM" id="SSF48371">
    <property type="entry name" value="ARM repeat"/>
    <property type="match status" value="2"/>
</dbReference>
<dbReference type="Gene3D" id="1.25.10.10">
    <property type="entry name" value="Leucine-rich Repeat Variant"/>
    <property type="match status" value="3"/>
</dbReference>
<dbReference type="InterPro" id="IPR000253">
    <property type="entry name" value="FHA_dom"/>
</dbReference>
<dbReference type="GO" id="GO:0060090">
    <property type="term" value="F:molecular adaptor activity"/>
    <property type="evidence" value="ECO:0000318"/>
    <property type="project" value="GO_Central"/>
</dbReference>
<dbReference type="GO" id="GO:0036503">
    <property type="term" value="P:ERAD pathway"/>
    <property type="evidence" value="ECO:0000318"/>
    <property type="project" value="GO_Central"/>
</dbReference>
<evidence type="ECO:0000256" key="1">
    <source>
        <dbReference type="ARBA" id="ARBA00004496"/>
    </source>
</evidence>
<dbReference type="GO" id="GO:0000502">
    <property type="term" value="C:proteasome complex"/>
    <property type="evidence" value="ECO:0007669"/>
    <property type="project" value="UniProtKB-KW"/>
</dbReference>
<sequence length="1643" mass="181494">MASSSSSAEEELAMVERFLTRLVFTEDAQLEKVLSKLLPYAISLMSSSSNATRVKVTEMLSHINKRVKEQLSIKLPLAELLGVYRRPDAAVIVKNFSLVYIEMAFDRSTSEEQIAIVPEMLTGLASFPPLHRDIFLRTTAKALEKLSSDRVFEGVATKLKACLSSQDYPILFEFISQTLLYQVPSASQEGVPPPGLSLAQVARVCGKTPIQSDHLVPRKMGFLNLIAKMEVAPQDVYFTLLVASSDRYDLNDLVAKRGEELLKKKASGVNMEDKTFVKSLFTIFLGEYLLRCILLFISLIACRFSGTPANDRVPADGKVSAASPILKAKIMSALTHSVAAANIFPMTLQCIFDCFNGQATTKKLKQAGMEFTVWVFKHASSDQLKLMAPLILSHFIKFLDEKEIDPAMYPMRVFGYQAVGQLAQRAPHLFRSNSDMAKRLFRALQVEDASMRVTLQEAVNALAMAYKDCPPTVEKDIEDLLLENMNSVRLTVLVSDSVQGEVRFCVIFWATRLYKSSHVPSRYLCMCGAGDSKLDIRELSSEGLQITKGSVSSNANTYPPLKELMSFICEKQPGIMKPSVVGERNLLFPPKVYVAMVSYLMKCYELRTQEEEEIVSLRLLLEHGMAYEGVAELHALCSAGLLTLASEQPTKFAQLYAERIDWLKQFLGNIDVNTRESISRLLGIVIGGLDPLQASDLLKSFVEGTTKNRRFENAHGSICSAGYALAQCRTGVPSVSEDVQQNTTRVLIRLLGSEKFQLGGFAAEALGHAGLRAPLAVPLGDLSKEEEVQEGNETLATVFTHFKKLLLSQEAKVVQRTVIAIGHLCFGNPLPELLDLAVEMLFQLKRSKVEDVLISVGEAMAFIWGVIPVDVDTILRSNFVSLSHSTNFFSDDPASVEDRSAKAVDINDQRKTSRDKILKVLLDELIFSSRKEERCAGSVWLLSLVIYCGRHLQIQALLPKIQEAFSYLLGEQNELTQEMASRGMSVVYELGDAATREELVKALVGTLSGTAKKKRPIKLMEDTEVFAEGSIGEAPGGGNISTYKELCNLANEMGQPDLVYKFMDLANYQASLNSRRGAAFGFAKIAKRAGDALEPHLRGLVPKLFRYQHDPNKNIQDAMGHIWRSLVAEPKKTIDMFYVDIMEDLLVNAGSRLWRSREAACAALADLIQGRKFPEVENYLLKMWTMAFRAMDDIKETVRSAGGILCRALSSLTLRLCDTSLTADSEARAAMGIVLPLLLSSGISSSVAEIQLLSTNLVMKLVKNAGRAIRPQLPDLVICMLESLSSLEDQRLNYAEMHAERLGISTDKLDSARFSLAKDSPMWDTLDFCLRQIDEETLESLVPRLVQLVRSGVGLNTRAGVARFIALLSQQVGSDLRQYAGPIMKVLIPTVISEKSTAAKKAFAAACAAVMKVSGDRLLEQLIADIVGFYKSGDKDSRIASGLLLKELSRQASDGLKQQATLVLPVAFIGRFDEEKSVRSDFEEVWEENTSSQTVALQLYMLEIMPLLLDGLATSSWTRKQQSAKAVIKAVEVTGEAAEPFAQQLMKSLLNELRGRTWEGKECIFEAISALCKGCPKVFTNMSEQADFISPSTVVETVIASFSRKKSSFRAAGYSCLEKVSFLFLHGKAHGFCVVMLLGCRGF</sequence>
<dbReference type="Proteomes" id="UP000001514">
    <property type="component" value="Unassembled WGS sequence"/>
</dbReference>
<feature type="domain" description="FHA" evidence="5">
    <location>
        <begin position="854"/>
        <end position="911"/>
    </location>
</feature>
<dbReference type="PANTHER" id="PTHR23346:SF19">
    <property type="entry name" value="PROTEASOME ADAPTER AND SCAFFOLD PROTEIN ECM29"/>
    <property type="match status" value="1"/>
</dbReference>
<evidence type="ECO:0000256" key="4">
    <source>
        <dbReference type="ARBA" id="ARBA00022942"/>
    </source>
</evidence>
<dbReference type="GO" id="GO:0043248">
    <property type="term" value="P:proteasome assembly"/>
    <property type="evidence" value="ECO:0007669"/>
    <property type="project" value="InterPro"/>
</dbReference>
<keyword evidence="7" id="KW-1185">Reference proteome</keyword>
<evidence type="ECO:0000256" key="3">
    <source>
        <dbReference type="ARBA" id="ARBA00022737"/>
    </source>
</evidence>
<dbReference type="Pfam" id="PF13001">
    <property type="entry name" value="ECM29_N"/>
    <property type="match status" value="1"/>
</dbReference>
<dbReference type="FunCoup" id="D8SK23">
    <property type="interactions" value="4711"/>
</dbReference>
<dbReference type="Pfam" id="PF24492">
    <property type="entry name" value="HEAT_ECM29"/>
    <property type="match status" value="1"/>
</dbReference>
<dbReference type="PROSITE" id="PS50006">
    <property type="entry name" value="FHA_DOMAIN"/>
    <property type="match status" value="1"/>
</dbReference>
<dbReference type="InterPro" id="IPR055443">
    <property type="entry name" value="HEAT_ECM29"/>
</dbReference>
<dbReference type="InterPro" id="IPR016024">
    <property type="entry name" value="ARM-type_fold"/>
</dbReference>
<evidence type="ECO:0000256" key="2">
    <source>
        <dbReference type="ARBA" id="ARBA00022490"/>
    </source>
</evidence>
<dbReference type="Pfam" id="PF23702">
    <property type="entry name" value="ARM_ECM29"/>
    <property type="match status" value="1"/>
</dbReference>
<organism evidence="7">
    <name type="scientific">Selaginella moellendorffii</name>
    <name type="common">Spikemoss</name>
    <dbReference type="NCBI Taxonomy" id="88036"/>
    <lineage>
        <taxon>Eukaryota</taxon>
        <taxon>Viridiplantae</taxon>
        <taxon>Streptophyta</taxon>
        <taxon>Embryophyta</taxon>
        <taxon>Tracheophyta</taxon>
        <taxon>Lycopodiopsida</taxon>
        <taxon>Selaginellales</taxon>
        <taxon>Selaginellaceae</taxon>
        <taxon>Selaginella</taxon>
    </lineage>
</organism>
<dbReference type="InterPro" id="IPR011989">
    <property type="entry name" value="ARM-like"/>
</dbReference>
<dbReference type="Gramene" id="EFJ15153">
    <property type="protein sequence ID" value="EFJ15153"/>
    <property type="gene ID" value="SELMODRAFT_118632"/>
</dbReference>
<evidence type="ECO:0000313" key="6">
    <source>
        <dbReference type="EMBL" id="EFJ15153.1"/>
    </source>
</evidence>
<protein>
    <recommendedName>
        <fullName evidence="5">FHA domain-containing protein</fullName>
    </recommendedName>
</protein>
<dbReference type="eggNOG" id="KOG0915">
    <property type="taxonomic scope" value="Eukaryota"/>
</dbReference>
<gene>
    <name evidence="6" type="ORF">SELMODRAFT_118632</name>
</gene>
<dbReference type="PANTHER" id="PTHR23346">
    <property type="entry name" value="TRANSLATIONAL ACTIVATOR GCN1-RELATED"/>
    <property type="match status" value="1"/>
</dbReference>
<dbReference type="STRING" id="88036.D8SK23"/>
<dbReference type="InterPro" id="IPR055444">
    <property type="entry name" value="ARM_ECM29"/>
</dbReference>
<keyword evidence="4" id="KW-0647">Proteasome</keyword>
<dbReference type="InterPro" id="IPR024372">
    <property type="entry name" value="Ecm29_N"/>
</dbReference>